<evidence type="ECO:0000313" key="11">
    <source>
        <dbReference type="EMBL" id="CUV06394.1"/>
    </source>
</evidence>
<dbReference type="SUPFAM" id="SSF54719">
    <property type="entry name" value="Fe,Mn superoxide dismutase (SOD), C-terminal domain"/>
    <property type="match status" value="1"/>
</dbReference>
<evidence type="ECO:0000256" key="7">
    <source>
        <dbReference type="PIRSR" id="PIRSR000349-1"/>
    </source>
</evidence>
<dbReference type="PIRSF" id="PIRSF000349">
    <property type="entry name" value="SODismutase"/>
    <property type="match status" value="1"/>
</dbReference>
<dbReference type="SUPFAM" id="SSF46609">
    <property type="entry name" value="Fe,Mn superoxide dismutase (SOD), N-terminal domain"/>
    <property type="match status" value="1"/>
</dbReference>
<keyword evidence="6" id="KW-0408">Iron</keyword>
<feature type="binding site" evidence="7">
    <location>
        <position position="190"/>
    </location>
    <ligand>
        <name>Mn(2+)</name>
        <dbReference type="ChEBI" id="CHEBI:29035"/>
    </ligand>
</feature>
<sequence>MSIRFIFNNNSKKLVNKFCRLFSGMPFELPPLPYDKKALLPVISPETLDYHHGKHHAGYVTKLNSLIKSTEFENETDLMKVIMKSSGPIYNNASQIWNHTFYWSCLRSPSETNKPTSKVSKLIEESFGSFESFKESFTANATGHFGSGWIWVVIDPINNQKLKIVQTHDGDNPEKLGLGKPVLTCDVWEHAYYIDYRNNRGSYVDQFFSIINWDFVESNLS</sequence>
<name>A0A0S4TGH0_CRYHO</name>
<keyword evidence="13" id="KW-1185">Reference proteome</keyword>
<dbReference type="FunFam" id="1.10.287.990:FF:000002">
    <property type="entry name" value="Superoxide dismutase"/>
    <property type="match status" value="1"/>
</dbReference>
<comment type="similarity">
    <text evidence="2 8">Belongs to the iron/manganese superoxide dismutase family.</text>
</comment>
<evidence type="ECO:0000256" key="3">
    <source>
        <dbReference type="ARBA" id="ARBA00011738"/>
    </source>
</evidence>
<evidence type="ECO:0000256" key="4">
    <source>
        <dbReference type="ARBA" id="ARBA00022723"/>
    </source>
</evidence>
<dbReference type="PRINTS" id="PR01703">
    <property type="entry name" value="MNSODISMTASE"/>
</dbReference>
<dbReference type="InterPro" id="IPR019833">
    <property type="entry name" value="Mn/Fe_SOD_BS"/>
</dbReference>
<dbReference type="PROSITE" id="PS00088">
    <property type="entry name" value="SOD_MN"/>
    <property type="match status" value="1"/>
</dbReference>
<dbReference type="InterPro" id="IPR019831">
    <property type="entry name" value="Mn/Fe_SOD_N"/>
</dbReference>
<keyword evidence="4 7" id="KW-0479">Metal-binding</keyword>
<comment type="subunit">
    <text evidence="3">Homodimer.</text>
</comment>
<evidence type="ECO:0000256" key="8">
    <source>
        <dbReference type="RuleBase" id="RU000414"/>
    </source>
</evidence>
<evidence type="ECO:0000256" key="2">
    <source>
        <dbReference type="ARBA" id="ARBA00008714"/>
    </source>
</evidence>
<dbReference type="EMBL" id="LN877951">
    <property type="protein sequence ID" value="CUV06394.1"/>
    <property type="molecule type" value="Genomic_DNA"/>
</dbReference>
<dbReference type="EC" id="1.15.1.1" evidence="8"/>
<dbReference type="InterPro" id="IPR019832">
    <property type="entry name" value="Mn/Fe_SOD_C"/>
</dbReference>
<reference evidence="12 13" key="3">
    <citation type="submission" date="2017-10" db="EMBL/GenBank/DDBJ databases">
        <title>Consistent, comparative and evidence-based genome annotation and re-annotation for the closely-related species, Cryptosporidium parvum, C. hominis and C. tyzzeri.</title>
        <authorList>
            <person name="Baptista R.P."/>
            <person name="Li Y."/>
            <person name="Sateriale A."/>
            <person name="Striepen B."/>
            <person name="Kissinger J.C."/>
        </authorList>
    </citation>
    <scope>NUCLEOTIDE SEQUENCE [LARGE SCALE GENOMIC DNA]</scope>
    <source>
        <strain evidence="12">30976</strain>
    </source>
</reference>
<dbReference type="EMBL" id="JTAI01000013">
    <property type="protein sequence ID" value="PPS96886.1"/>
    <property type="molecule type" value="Genomic_DNA"/>
</dbReference>
<organism evidence="11">
    <name type="scientific">Cryptosporidium hominis</name>
    <dbReference type="NCBI Taxonomy" id="237895"/>
    <lineage>
        <taxon>Eukaryota</taxon>
        <taxon>Sar</taxon>
        <taxon>Alveolata</taxon>
        <taxon>Apicomplexa</taxon>
        <taxon>Conoidasida</taxon>
        <taxon>Coccidia</taxon>
        <taxon>Eucoccidiorida</taxon>
        <taxon>Eimeriorina</taxon>
        <taxon>Cryptosporidiidae</taxon>
        <taxon>Cryptosporidium</taxon>
    </lineage>
</organism>
<comment type="cofactor">
    <cofactor evidence="1">
        <name>Fe cation</name>
        <dbReference type="ChEBI" id="CHEBI:24875"/>
    </cofactor>
</comment>
<feature type="domain" description="Manganese/iron superoxide dismutase N-terminal" evidence="9">
    <location>
        <begin position="27"/>
        <end position="106"/>
    </location>
</feature>
<dbReference type="Gene3D" id="3.55.40.20">
    <property type="entry name" value="Iron/manganese superoxide dismutase, C-terminal domain"/>
    <property type="match status" value="1"/>
</dbReference>
<dbReference type="Pfam" id="PF02777">
    <property type="entry name" value="Sod_Fe_C"/>
    <property type="match status" value="1"/>
</dbReference>
<dbReference type="InterPro" id="IPR001189">
    <property type="entry name" value="Mn/Fe_SOD"/>
</dbReference>
<evidence type="ECO:0000256" key="1">
    <source>
        <dbReference type="ARBA" id="ARBA00001962"/>
    </source>
</evidence>
<dbReference type="InterPro" id="IPR036314">
    <property type="entry name" value="SOD_C_sf"/>
</dbReference>
<dbReference type="GO" id="GO:0046872">
    <property type="term" value="F:metal ion binding"/>
    <property type="evidence" value="ECO:0007669"/>
    <property type="project" value="UniProtKB-KW"/>
</dbReference>
<feature type="binding site" evidence="7">
    <location>
        <position position="51"/>
    </location>
    <ligand>
        <name>Mn(2+)</name>
        <dbReference type="ChEBI" id="CHEBI:29035"/>
    </ligand>
</feature>
<dbReference type="VEuPathDB" id="CryptoDB:Chro.50049"/>
<accession>A0A0S4TGH0</accession>
<protein>
    <recommendedName>
        <fullName evidence="8">Superoxide dismutase</fullName>
        <ecNumber evidence="8">1.15.1.1</ecNumber>
    </recommendedName>
</protein>
<feature type="binding site" evidence="7">
    <location>
        <position position="186"/>
    </location>
    <ligand>
        <name>Mn(2+)</name>
        <dbReference type="ChEBI" id="CHEBI:29035"/>
    </ligand>
</feature>
<dbReference type="Gene3D" id="1.10.287.990">
    <property type="entry name" value="Fe,Mn superoxide dismutase (SOD) domain"/>
    <property type="match status" value="1"/>
</dbReference>
<dbReference type="VEuPathDB" id="CryptoDB:CHUDEA5_3230"/>
<keyword evidence="5 8" id="KW-0560">Oxidoreductase</keyword>
<dbReference type="Pfam" id="PF00081">
    <property type="entry name" value="Sod_Fe_N"/>
    <property type="match status" value="1"/>
</dbReference>
<proteinExistence type="inferred from homology"/>
<dbReference type="PANTHER" id="PTHR42769">
    <property type="entry name" value="SUPEROXIDE DISMUTASE"/>
    <property type="match status" value="1"/>
</dbReference>
<dbReference type="Proteomes" id="UP000199752">
    <property type="component" value="Chromosome 5"/>
</dbReference>
<dbReference type="Proteomes" id="UP001429100">
    <property type="component" value="Unassembled WGS sequence"/>
</dbReference>
<evidence type="ECO:0000256" key="5">
    <source>
        <dbReference type="ARBA" id="ARBA00023002"/>
    </source>
</evidence>
<comment type="function">
    <text evidence="8">Destroys radicals which are normally produced within the cells and which are toxic to biological systems.</text>
</comment>
<evidence type="ECO:0000259" key="10">
    <source>
        <dbReference type="Pfam" id="PF02777"/>
    </source>
</evidence>
<dbReference type="VEuPathDB" id="CryptoDB:GY17_00001605"/>
<evidence type="ECO:0000256" key="6">
    <source>
        <dbReference type="ARBA" id="ARBA00023004"/>
    </source>
</evidence>
<dbReference type="GO" id="GO:0004784">
    <property type="term" value="F:superoxide dismutase activity"/>
    <property type="evidence" value="ECO:0007669"/>
    <property type="project" value="UniProtKB-EC"/>
</dbReference>
<evidence type="ECO:0000313" key="13">
    <source>
        <dbReference type="Proteomes" id="UP001429100"/>
    </source>
</evidence>
<reference evidence="12 13" key="1">
    <citation type="submission" date="2014-11" db="EMBL/GenBank/DDBJ databases">
        <title>Comparative genomic analysis of Cryptosporidium hominis reveals occurrence of genetic recombination in virulent subtypes.</title>
        <authorList>
            <person name="Guo Y."/>
            <person name="Tang K."/>
            <person name="Frace M."/>
            <person name="Li N."/>
            <person name="Roellig D.M."/>
            <person name="Sammons S."/>
            <person name="Knipe K."/>
            <person name="Rowe L."/>
            <person name="Feng Y."/>
            <person name="Xiao L."/>
        </authorList>
    </citation>
    <scope>NUCLEOTIDE SEQUENCE [LARGE SCALE GENOMIC DNA]</scope>
    <source>
        <strain evidence="12">30976</strain>
    </source>
</reference>
<feature type="domain" description="Manganese/iron superoxide dismutase C-terminal" evidence="10">
    <location>
        <begin position="115"/>
        <end position="218"/>
    </location>
</feature>
<evidence type="ECO:0000313" key="12">
    <source>
        <dbReference type="EMBL" id="PPS96886.1"/>
    </source>
</evidence>
<comment type="catalytic activity">
    <reaction evidence="8">
        <text>2 superoxide + 2 H(+) = H2O2 + O2</text>
        <dbReference type="Rhea" id="RHEA:20696"/>
        <dbReference type="ChEBI" id="CHEBI:15378"/>
        <dbReference type="ChEBI" id="CHEBI:15379"/>
        <dbReference type="ChEBI" id="CHEBI:16240"/>
        <dbReference type="ChEBI" id="CHEBI:18421"/>
        <dbReference type="EC" id="1.15.1.1"/>
    </reaction>
</comment>
<reference evidence="11" key="2">
    <citation type="submission" date="2015-08" db="EMBL/GenBank/DDBJ databases">
        <authorList>
            <person name="Babu N.S."/>
            <person name="Beckwith C.J."/>
            <person name="Beseler K.G."/>
            <person name="Brison A."/>
            <person name="Carone J.V."/>
            <person name="Caskin T.P."/>
            <person name="Diamond M."/>
            <person name="Durham M.E."/>
            <person name="Foxe J.M."/>
            <person name="Go M."/>
            <person name="Henderson B.A."/>
            <person name="Jones I.B."/>
            <person name="McGettigan J.A."/>
            <person name="Micheletti S.J."/>
            <person name="Nasrallah M.E."/>
            <person name="Ortiz D."/>
            <person name="Piller C.R."/>
            <person name="Privatt S.R."/>
            <person name="Schneider S.L."/>
            <person name="Sharp S."/>
            <person name="Smith T.C."/>
            <person name="Stanton J.D."/>
            <person name="Ullery H.E."/>
            <person name="Wilson R.J."/>
            <person name="Serrano M.G."/>
            <person name="Buck G."/>
            <person name="Lee V."/>
            <person name="Wang Y."/>
            <person name="Carvalho R."/>
            <person name="Voegtly L."/>
            <person name="Shi R."/>
            <person name="Duckworth R."/>
            <person name="Johnson A."/>
            <person name="Loviza R."/>
            <person name="Walstead R."/>
            <person name="Shah Z."/>
            <person name="Kiflezghi M."/>
            <person name="Wade K."/>
            <person name="Ball S.L."/>
            <person name="Bradley K.W."/>
            <person name="Asai D.J."/>
            <person name="Bowman C.A."/>
            <person name="Russell D.A."/>
            <person name="Pope W.H."/>
            <person name="Jacobs-Sera D."/>
            <person name="Hendrix R.W."/>
            <person name="Hatfull G.F."/>
        </authorList>
    </citation>
    <scope>NUCLEOTIDE SEQUENCE [LARGE SCALE GENOMIC DNA]</scope>
</reference>
<gene>
    <name evidence="11" type="ORF">CHUDEA5_3230</name>
    <name evidence="12" type="ORF">GY17_00001605</name>
</gene>
<dbReference type="OrthoDB" id="239262at2759"/>
<dbReference type="AlphaFoldDB" id="A0A0S4TGH0"/>
<dbReference type="InterPro" id="IPR036324">
    <property type="entry name" value="Mn/Fe_SOD_N_sf"/>
</dbReference>
<dbReference type="PANTHER" id="PTHR42769:SF3">
    <property type="entry name" value="SUPEROXIDE DISMUTASE [FE] 2, CHLOROPLASTIC"/>
    <property type="match status" value="1"/>
</dbReference>
<evidence type="ECO:0000259" key="9">
    <source>
        <dbReference type="Pfam" id="PF00081"/>
    </source>
</evidence>
<feature type="binding site" evidence="7">
    <location>
        <position position="99"/>
    </location>
    <ligand>
        <name>Mn(2+)</name>
        <dbReference type="ChEBI" id="CHEBI:29035"/>
    </ligand>
</feature>
<dbReference type="VEuPathDB" id="CryptoDB:ChTU502y2012_410g0190"/>